<name>A0A2K9LPH4_9GAMM</name>
<dbReference type="OrthoDB" id="513552at2"/>
<dbReference type="RefSeq" id="WP_101895602.1">
    <property type="nucleotide sequence ID" value="NZ_CP022684.1"/>
</dbReference>
<feature type="transmembrane region" description="Helical" evidence="1">
    <location>
        <begin position="38"/>
        <end position="59"/>
    </location>
</feature>
<evidence type="ECO:0000313" key="3">
    <source>
        <dbReference type="Proteomes" id="UP000235116"/>
    </source>
</evidence>
<dbReference type="InterPro" id="IPR025187">
    <property type="entry name" value="DUF4112"/>
</dbReference>
<reference evidence="3" key="1">
    <citation type="submission" date="2017-08" db="EMBL/GenBank/DDBJ databases">
        <title>Direct submision.</title>
        <authorList>
            <person name="Kim S.-J."/>
            <person name="Rhee S.-K."/>
        </authorList>
    </citation>
    <scope>NUCLEOTIDE SEQUENCE [LARGE SCALE GENOMIC DNA]</scope>
    <source>
        <strain evidence="3">GI5</strain>
    </source>
</reference>
<keyword evidence="3" id="KW-1185">Reference proteome</keyword>
<dbReference type="KEGG" id="kak:Kalk_18155"/>
<accession>A0A2K9LPH4</accession>
<dbReference type="EMBL" id="CP022684">
    <property type="protein sequence ID" value="AUM14228.1"/>
    <property type="molecule type" value="Genomic_DNA"/>
</dbReference>
<dbReference type="Proteomes" id="UP000235116">
    <property type="component" value="Chromosome"/>
</dbReference>
<sequence length="123" mass="13700">MQSQPGGIYSLDSLKKLAYLLDDQFRVPFTRIRLGWDFILGLIPVAGDLLTACMSLFILVAARKYNISGSVMWKMLGNIIVDFLIGLIPVVGDFLDAGYKANAMNIKLLLAAIEQKNHDNLRK</sequence>
<keyword evidence="1" id="KW-0812">Transmembrane</keyword>
<keyword evidence="1" id="KW-0472">Membrane</keyword>
<feature type="transmembrane region" description="Helical" evidence="1">
    <location>
        <begin position="71"/>
        <end position="92"/>
    </location>
</feature>
<evidence type="ECO:0000256" key="1">
    <source>
        <dbReference type="SAM" id="Phobius"/>
    </source>
</evidence>
<dbReference type="Pfam" id="PF13430">
    <property type="entry name" value="DUF4112"/>
    <property type="match status" value="1"/>
</dbReference>
<protein>
    <recommendedName>
        <fullName evidence="4">DUF4112 domain-containing protein</fullName>
    </recommendedName>
</protein>
<evidence type="ECO:0008006" key="4">
    <source>
        <dbReference type="Google" id="ProtNLM"/>
    </source>
</evidence>
<organism evidence="2 3">
    <name type="scientific">Ketobacter alkanivorans</name>
    <dbReference type="NCBI Taxonomy" id="1917421"/>
    <lineage>
        <taxon>Bacteria</taxon>
        <taxon>Pseudomonadati</taxon>
        <taxon>Pseudomonadota</taxon>
        <taxon>Gammaproteobacteria</taxon>
        <taxon>Pseudomonadales</taxon>
        <taxon>Ketobacteraceae</taxon>
        <taxon>Ketobacter</taxon>
    </lineage>
</organism>
<gene>
    <name evidence="2" type="ORF">Kalk_18155</name>
</gene>
<evidence type="ECO:0000313" key="2">
    <source>
        <dbReference type="EMBL" id="AUM14228.1"/>
    </source>
</evidence>
<dbReference type="PANTHER" id="PTHR35519">
    <property type="entry name" value="MEMBRANE PROTEINS"/>
    <property type="match status" value="1"/>
</dbReference>
<dbReference type="AlphaFoldDB" id="A0A2K9LPH4"/>
<proteinExistence type="predicted"/>
<keyword evidence="1" id="KW-1133">Transmembrane helix</keyword>
<dbReference type="PANTHER" id="PTHR35519:SF2">
    <property type="entry name" value="PH DOMAIN PROTEIN"/>
    <property type="match status" value="1"/>
</dbReference>